<dbReference type="OrthoDB" id="9791270at2"/>
<dbReference type="InterPro" id="IPR016084">
    <property type="entry name" value="Haem_Oase-like_multi-hlx"/>
</dbReference>
<protein>
    <submittedName>
        <fullName evidence="1">Heme oxygenase</fullName>
    </submittedName>
</protein>
<comment type="caution">
    <text evidence="1">The sequence shown here is derived from an EMBL/GenBank/DDBJ whole genome shotgun (WGS) entry which is preliminary data.</text>
</comment>
<dbReference type="Gene3D" id="1.20.910.10">
    <property type="entry name" value="Heme oxygenase-like"/>
    <property type="match status" value="1"/>
</dbReference>
<dbReference type="EMBL" id="MQVX01000001">
    <property type="protein sequence ID" value="PQJ16829.1"/>
    <property type="molecule type" value="Genomic_DNA"/>
</dbReference>
<evidence type="ECO:0000313" key="1">
    <source>
        <dbReference type="EMBL" id="PQJ16829.1"/>
    </source>
</evidence>
<dbReference type="InterPro" id="IPR024423">
    <property type="entry name" value="DUF3050"/>
</dbReference>
<proteinExistence type="predicted"/>
<sequence>MTTSHIEEEIYFFRKKLQNHGLYNNLKTLEDIRIFMESHVYAVWDFMSLLKALQRDLTGSRLPWTPPNNPVLARFINEIVLDEESDLNDQGEVQSHFEMYLDAMDELGADHNGIDDLISRLQSGDHFTLGMINGQTDERTRDFVAFTLDTVGSQNTVAIAAAFAFGREEIIPEMFLKILKSADPESKRYTKLRYYLQRHIELDGDQHGPLSMRMIEEICGTNEKNWMIALESAKTSISKRIALWDTINEKIVRAKAAVRTHHLI</sequence>
<evidence type="ECO:0000313" key="2">
    <source>
        <dbReference type="Proteomes" id="UP000239366"/>
    </source>
</evidence>
<accession>A0A2S7TA59</accession>
<name>A0A2S7TA59_9FLAO</name>
<reference evidence="2" key="1">
    <citation type="submission" date="2016-11" db="EMBL/GenBank/DDBJ databases">
        <title>Trade-off between light-utilization and light-protection in marine flavobacteria.</title>
        <authorList>
            <person name="Kumagai Y."/>
            <person name="Yoshizawa S."/>
            <person name="Kogure K."/>
        </authorList>
    </citation>
    <scope>NUCLEOTIDE SEQUENCE [LARGE SCALE GENOMIC DNA]</scope>
    <source>
        <strain evidence="2">SG-18</strain>
    </source>
</reference>
<dbReference type="Proteomes" id="UP000239366">
    <property type="component" value="Unassembled WGS sequence"/>
</dbReference>
<gene>
    <name evidence="1" type="ORF">BST99_09055</name>
</gene>
<dbReference type="AlphaFoldDB" id="A0A2S7TA59"/>
<dbReference type="Pfam" id="PF11251">
    <property type="entry name" value="DUF3050"/>
    <property type="match status" value="1"/>
</dbReference>
<organism evidence="1 2">
    <name type="scientific">Aureicoccus marinus</name>
    <dbReference type="NCBI Taxonomy" id="754435"/>
    <lineage>
        <taxon>Bacteria</taxon>
        <taxon>Pseudomonadati</taxon>
        <taxon>Bacteroidota</taxon>
        <taxon>Flavobacteriia</taxon>
        <taxon>Flavobacteriales</taxon>
        <taxon>Flavobacteriaceae</taxon>
        <taxon>Aureicoccus</taxon>
    </lineage>
</organism>
<keyword evidence="2" id="KW-1185">Reference proteome</keyword>
<dbReference type="SUPFAM" id="SSF48613">
    <property type="entry name" value="Heme oxygenase-like"/>
    <property type="match status" value="1"/>
</dbReference>